<keyword evidence="3 6" id="KW-0812">Transmembrane</keyword>
<dbReference type="RefSeq" id="WP_232417126.1">
    <property type="nucleotide sequence ID" value="NZ_CP101990.1"/>
</dbReference>
<evidence type="ECO:0000259" key="7">
    <source>
        <dbReference type="Pfam" id="PF13396"/>
    </source>
</evidence>
<proteinExistence type="predicted"/>
<keyword evidence="2" id="KW-1003">Cell membrane</keyword>
<dbReference type="Pfam" id="PF13396">
    <property type="entry name" value="PLDc_N"/>
    <property type="match status" value="1"/>
</dbReference>
<protein>
    <submittedName>
        <fullName evidence="8">PLDc N-terminal domain-containing protein</fullName>
    </submittedName>
</protein>
<organism evidence="8 9">
    <name type="scientific">Aeromicrobium duanguangcaii</name>
    <dbReference type="NCBI Taxonomy" id="2968086"/>
    <lineage>
        <taxon>Bacteria</taxon>
        <taxon>Bacillati</taxon>
        <taxon>Actinomycetota</taxon>
        <taxon>Actinomycetes</taxon>
        <taxon>Propionibacteriales</taxon>
        <taxon>Nocardioidaceae</taxon>
        <taxon>Aeromicrobium</taxon>
    </lineage>
</organism>
<evidence type="ECO:0000256" key="6">
    <source>
        <dbReference type="SAM" id="Phobius"/>
    </source>
</evidence>
<comment type="subcellular location">
    <subcellularLocation>
        <location evidence="1">Cell membrane</location>
        <topology evidence="1">Multi-pass membrane protein</topology>
    </subcellularLocation>
</comment>
<name>A0ABY5KHE3_9ACTN</name>
<evidence type="ECO:0000256" key="1">
    <source>
        <dbReference type="ARBA" id="ARBA00004651"/>
    </source>
</evidence>
<keyword evidence="9" id="KW-1185">Reference proteome</keyword>
<evidence type="ECO:0000313" key="8">
    <source>
        <dbReference type="EMBL" id="UUI69418.1"/>
    </source>
</evidence>
<keyword evidence="4 6" id="KW-1133">Transmembrane helix</keyword>
<evidence type="ECO:0000256" key="5">
    <source>
        <dbReference type="ARBA" id="ARBA00023136"/>
    </source>
</evidence>
<evidence type="ECO:0000256" key="3">
    <source>
        <dbReference type="ARBA" id="ARBA00022692"/>
    </source>
</evidence>
<feature type="transmembrane region" description="Helical" evidence="6">
    <location>
        <begin position="24"/>
        <end position="44"/>
    </location>
</feature>
<gene>
    <name evidence="8" type="ORF">NP095_04765</name>
</gene>
<dbReference type="Proteomes" id="UP001315860">
    <property type="component" value="Chromosome"/>
</dbReference>
<keyword evidence="5 6" id="KW-0472">Membrane</keyword>
<feature type="domain" description="Cardiolipin synthase N-terminal" evidence="7">
    <location>
        <begin position="4"/>
        <end position="46"/>
    </location>
</feature>
<evidence type="ECO:0000256" key="4">
    <source>
        <dbReference type="ARBA" id="ARBA00022989"/>
    </source>
</evidence>
<reference evidence="8 9" key="1">
    <citation type="submission" date="2022-07" db="EMBL/GenBank/DDBJ databases">
        <title>Novel species in genus Aeromicrobium.</title>
        <authorList>
            <person name="Ye L."/>
        </authorList>
    </citation>
    <scope>NUCLEOTIDE SEQUENCE [LARGE SCALE GENOMIC DNA]</scope>
    <source>
        <strain evidence="9">zg-Y50</strain>
    </source>
</reference>
<evidence type="ECO:0000313" key="9">
    <source>
        <dbReference type="Proteomes" id="UP001315860"/>
    </source>
</evidence>
<evidence type="ECO:0000256" key="2">
    <source>
        <dbReference type="ARBA" id="ARBA00022475"/>
    </source>
</evidence>
<dbReference type="InterPro" id="IPR027379">
    <property type="entry name" value="CLS_N"/>
</dbReference>
<accession>A0ABY5KHE3</accession>
<sequence length="64" mass="6743">MGAAFVDAVRQPGSQWARANQNQLLWVLVIVLAGIVGAILYFVIARPALRRVASPGGLADPTSV</sequence>
<dbReference type="EMBL" id="CP101990">
    <property type="protein sequence ID" value="UUI69418.1"/>
    <property type="molecule type" value="Genomic_DNA"/>
</dbReference>